<dbReference type="PANTHER" id="PTHR43071:SF1">
    <property type="entry name" value="2-AMINO-4-HYDROXY-6-HYDROXYMETHYLDIHYDROPTERIDINE PYROPHOSPHOKINASE"/>
    <property type="match status" value="1"/>
</dbReference>
<dbReference type="InterPro" id="IPR035907">
    <property type="entry name" value="Hppk_sf"/>
</dbReference>
<dbReference type="AlphaFoldDB" id="A0A0C3PS23"/>
<dbReference type="Gene3D" id="3.30.70.560">
    <property type="entry name" value="7,8-Dihydro-6-hydroxymethylpterin-pyrophosphokinase HPPK"/>
    <property type="match status" value="1"/>
</dbReference>
<evidence type="ECO:0000313" key="10">
    <source>
        <dbReference type="Proteomes" id="UP000054217"/>
    </source>
</evidence>
<dbReference type="InParanoid" id="A0A0C3PS23"/>
<dbReference type="GO" id="GO:0046654">
    <property type="term" value="P:tetrahydrofolate biosynthetic process"/>
    <property type="evidence" value="ECO:0007669"/>
    <property type="project" value="UniProtKB-UniPathway"/>
</dbReference>
<dbReference type="SUPFAM" id="SSF55083">
    <property type="entry name" value="6-hydroxymethyl-7,8-dihydropterin pyrophosphokinase, HPPK"/>
    <property type="match status" value="1"/>
</dbReference>
<evidence type="ECO:0000259" key="8">
    <source>
        <dbReference type="PROSITE" id="PS00794"/>
    </source>
</evidence>
<protein>
    <recommendedName>
        <fullName evidence="2">2-amino-4-hydroxy-6-hydroxymethyldihydropteridine diphosphokinase</fullName>
        <ecNumber evidence="2">2.7.6.3</ecNumber>
    </recommendedName>
</protein>
<dbReference type="GO" id="GO:0046656">
    <property type="term" value="P:folic acid biosynthetic process"/>
    <property type="evidence" value="ECO:0007669"/>
    <property type="project" value="UniProtKB-KW"/>
</dbReference>
<comment type="pathway">
    <text evidence="1">Cofactor biosynthesis; tetrahydrofolate biosynthesis; 2-amino-4-hydroxy-6-hydroxymethyl-7,8-dihydropteridine diphosphate from 7,8-dihydroneopterin triphosphate: step 4/4.</text>
</comment>
<accession>A0A0C3PS23</accession>
<dbReference type="PROSITE" id="PS00794">
    <property type="entry name" value="HPPK"/>
    <property type="match status" value="1"/>
</dbReference>
<dbReference type="STRING" id="870435.A0A0C3PS23"/>
<proteinExistence type="predicted"/>
<evidence type="ECO:0000256" key="7">
    <source>
        <dbReference type="ARBA" id="ARBA00022909"/>
    </source>
</evidence>
<dbReference type="Pfam" id="PF01288">
    <property type="entry name" value="HPPK"/>
    <property type="match status" value="1"/>
</dbReference>
<dbReference type="OrthoDB" id="615426at2759"/>
<keyword evidence="7" id="KW-0289">Folate biosynthesis</keyword>
<sequence>MYVTDQPRFANCACIVETNLQPVALLHLLKKIEDVVGRVPTIRNGPRAVDLDILTYDDEKIDTRPEDKQHDLQNLTGELVVPHPRLAEREFVLRPLNE</sequence>
<evidence type="ECO:0000256" key="1">
    <source>
        <dbReference type="ARBA" id="ARBA00005051"/>
    </source>
</evidence>
<keyword evidence="4" id="KW-0547">Nucleotide-binding</keyword>
<organism evidence="9 10">
    <name type="scientific">Pisolithus tinctorius Marx 270</name>
    <dbReference type="NCBI Taxonomy" id="870435"/>
    <lineage>
        <taxon>Eukaryota</taxon>
        <taxon>Fungi</taxon>
        <taxon>Dikarya</taxon>
        <taxon>Basidiomycota</taxon>
        <taxon>Agaricomycotina</taxon>
        <taxon>Agaricomycetes</taxon>
        <taxon>Agaricomycetidae</taxon>
        <taxon>Boletales</taxon>
        <taxon>Sclerodermatineae</taxon>
        <taxon>Pisolithaceae</taxon>
        <taxon>Pisolithus</taxon>
    </lineage>
</organism>
<dbReference type="GO" id="GO:0005524">
    <property type="term" value="F:ATP binding"/>
    <property type="evidence" value="ECO:0007669"/>
    <property type="project" value="UniProtKB-KW"/>
</dbReference>
<feature type="non-terminal residue" evidence="9">
    <location>
        <position position="1"/>
    </location>
</feature>
<dbReference type="PANTHER" id="PTHR43071">
    <property type="entry name" value="2-AMINO-4-HYDROXY-6-HYDROXYMETHYLDIHYDROPTERIDINE PYROPHOSPHOKINASE"/>
    <property type="match status" value="1"/>
</dbReference>
<evidence type="ECO:0000313" key="9">
    <source>
        <dbReference type="EMBL" id="KIO11419.1"/>
    </source>
</evidence>
<dbReference type="GO" id="GO:0016301">
    <property type="term" value="F:kinase activity"/>
    <property type="evidence" value="ECO:0007669"/>
    <property type="project" value="UniProtKB-KW"/>
</dbReference>
<dbReference type="NCBIfam" id="TIGR01498">
    <property type="entry name" value="folK"/>
    <property type="match status" value="1"/>
</dbReference>
<dbReference type="EC" id="2.7.6.3" evidence="2"/>
<keyword evidence="3" id="KW-0808">Transferase</keyword>
<evidence type="ECO:0000256" key="5">
    <source>
        <dbReference type="ARBA" id="ARBA00022777"/>
    </source>
</evidence>
<dbReference type="EMBL" id="KN831950">
    <property type="protein sequence ID" value="KIO11419.1"/>
    <property type="molecule type" value="Genomic_DNA"/>
</dbReference>
<keyword evidence="6" id="KW-0067">ATP-binding</keyword>
<dbReference type="GO" id="GO:0003848">
    <property type="term" value="F:2-amino-4-hydroxy-6-hydroxymethyldihydropteridine diphosphokinase activity"/>
    <property type="evidence" value="ECO:0007669"/>
    <property type="project" value="UniProtKB-EC"/>
</dbReference>
<evidence type="ECO:0000256" key="6">
    <source>
        <dbReference type="ARBA" id="ARBA00022840"/>
    </source>
</evidence>
<dbReference type="HOGENOM" id="CLU_2334518_0_0_1"/>
<gene>
    <name evidence="9" type="ORF">M404DRAFT_995065</name>
</gene>
<dbReference type="UniPathway" id="UPA00077">
    <property type="reaction ID" value="UER00155"/>
</dbReference>
<evidence type="ECO:0000256" key="3">
    <source>
        <dbReference type="ARBA" id="ARBA00022679"/>
    </source>
</evidence>
<evidence type="ECO:0000256" key="4">
    <source>
        <dbReference type="ARBA" id="ARBA00022741"/>
    </source>
</evidence>
<dbReference type="InterPro" id="IPR000550">
    <property type="entry name" value="Hppk"/>
</dbReference>
<feature type="domain" description="7,8-dihydro-6-hydroxymethylpterin-pyrophosphokinase" evidence="8">
    <location>
        <begin position="43"/>
        <end position="54"/>
    </location>
</feature>
<dbReference type="Proteomes" id="UP000054217">
    <property type="component" value="Unassembled WGS sequence"/>
</dbReference>
<evidence type="ECO:0000256" key="2">
    <source>
        <dbReference type="ARBA" id="ARBA00013253"/>
    </source>
</evidence>
<name>A0A0C3PS23_PISTI</name>
<keyword evidence="5" id="KW-0418">Kinase</keyword>
<dbReference type="CDD" id="cd00483">
    <property type="entry name" value="HPPK"/>
    <property type="match status" value="1"/>
</dbReference>
<keyword evidence="10" id="KW-1185">Reference proteome</keyword>
<reference evidence="9 10" key="1">
    <citation type="submission" date="2014-04" db="EMBL/GenBank/DDBJ databases">
        <authorList>
            <consortium name="DOE Joint Genome Institute"/>
            <person name="Kuo A."/>
            <person name="Kohler A."/>
            <person name="Costa M.D."/>
            <person name="Nagy L.G."/>
            <person name="Floudas D."/>
            <person name="Copeland A."/>
            <person name="Barry K.W."/>
            <person name="Cichocki N."/>
            <person name="Veneault-Fourrey C."/>
            <person name="LaButti K."/>
            <person name="Lindquist E.A."/>
            <person name="Lipzen A."/>
            <person name="Lundell T."/>
            <person name="Morin E."/>
            <person name="Murat C."/>
            <person name="Sun H."/>
            <person name="Tunlid A."/>
            <person name="Henrissat B."/>
            <person name="Grigoriev I.V."/>
            <person name="Hibbett D.S."/>
            <person name="Martin F."/>
            <person name="Nordberg H.P."/>
            <person name="Cantor M.N."/>
            <person name="Hua S.X."/>
        </authorList>
    </citation>
    <scope>NUCLEOTIDE SEQUENCE [LARGE SCALE GENOMIC DNA]</scope>
    <source>
        <strain evidence="9 10">Marx 270</strain>
    </source>
</reference>
<reference evidence="10" key="2">
    <citation type="submission" date="2015-01" db="EMBL/GenBank/DDBJ databases">
        <title>Evolutionary Origins and Diversification of the Mycorrhizal Mutualists.</title>
        <authorList>
            <consortium name="DOE Joint Genome Institute"/>
            <consortium name="Mycorrhizal Genomics Consortium"/>
            <person name="Kohler A."/>
            <person name="Kuo A."/>
            <person name="Nagy L.G."/>
            <person name="Floudas D."/>
            <person name="Copeland A."/>
            <person name="Barry K.W."/>
            <person name="Cichocki N."/>
            <person name="Veneault-Fourrey C."/>
            <person name="LaButti K."/>
            <person name="Lindquist E.A."/>
            <person name="Lipzen A."/>
            <person name="Lundell T."/>
            <person name="Morin E."/>
            <person name="Murat C."/>
            <person name="Riley R."/>
            <person name="Ohm R."/>
            <person name="Sun H."/>
            <person name="Tunlid A."/>
            <person name="Henrissat B."/>
            <person name="Grigoriev I.V."/>
            <person name="Hibbett D.S."/>
            <person name="Martin F."/>
        </authorList>
    </citation>
    <scope>NUCLEOTIDE SEQUENCE [LARGE SCALE GENOMIC DNA]</scope>
    <source>
        <strain evidence="10">Marx 270</strain>
    </source>
</reference>